<gene>
    <name evidence="12" type="ORF">fugu_015314</name>
</gene>
<dbReference type="FunFam" id="3.30.70.330:FF:000074">
    <property type="entry name" value="U2 snRNP auxiliary factor large subunit"/>
    <property type="match status" value="1"/>
</dbReference>
<accession>A0A4Z2BZH7</accession>
<evidence type="ECO:0000256" key="1">
    <source>
        <dbReference type="ARBA" id="ARBA00004123"/>
    </source>
</evidence>
<comment type="subcellular location">
    <subcellularLocation>
        <location evidence="1 8">Nucleus</location>
    </subcellularLocation>
</comment>
<dbReference type="GO" id="GO:0005634">
    <property type="term" value="C:nucleus"/>
    <property type="evidence" value="ECO:0007669"/>
    <property type="project" value="UniProtKB-SubCell"/>
</dbReference>
<comment type="function">
    <text evidence="8">Necessary for the splicing of pre-mRNA.</text>
</comment>
<reference evidence="12 13" key="1">
    <citation type="submission" date="2019-04" db="EMBL/GenBank/DDBJ databases">
        <title>The sequence and de novo assembly of Takifugu bimaculatus genome using PacBio and Hi-C technologies.</title>
        <authorList>
            <person name="Xu P."/>
            <person name="Liu B."/>
            <person name="Zhou Z."/>
        </authorList>
    </citation>
    <scope>NUCLEOTIDE SEQUENCE [LARGE SCALE GENOMIC DNA]</scope>
    <source>
        <strain evidence="12">TB-2018</strain>
        <tissue evidence="12">Muscle</tissue>
    </source>
</reference>
<keyword evidence="3" id="KW-0677">Repeat</keyword>
<feature type="compositionally biased region" description="Basic residues" evidence="9">
    <location>
        <begin position="122"/>
        <end position="139"/>
    </location>
</feature>
<organism evidence="12 13">
    <name type="scientific">Takifugu bimaculatus</name>
    <dbReference type="NCBI Taxonomy" id="433685"/>
    <lineage>
        <taxon>Eukaryota</taxon>
        <taxon>Metazoa</taxon>
        <taxon>Chordata</taxon>
        <taxon>Craniata</taxon>
        <taxon>Vertebrata</taxon>
        <taxon>Euteleostomi</taxon>
        <taxon>Actinopterygii</taxon>
        <taxon>Neopterygii</taxon>
        <taxon>Teleostei</taxon>
        <taxon>Neoteleostei</taxon>
        <taxon>Acanthomorphata</taxon>
        <taxon>Eupercaria</taxon>
        <taxon>Tetraodontiformes</taxon>
        <taxon>Tetradontoidea</taxon>
        <taxon>Tetraodontidae</taxon>
        <taxon>Takifugu</taxon>
    </lineage>
</organism>
<dbReference type="AlphaFoldDB" id="A0A4Z2BZH7"/>
<evidence type="ECO:0000256" key="4">
    <source>
        <dbReference type="ARBA" id="ARBA00022884"/>
    </source>
</evidence>
<evidence type="ECO:0000256" key="5">
    <source>
        <dbReference type="ARBA" id="ARBA00023187"/>
    </source>
</evidence>
<keyword evidence="4 7" id="KW-0694">RNA-binding</keyword>
<dbReference type="InterPro" id="IPR000504">
    <property type="entry name" value="RRM_dom"/>
</dbReference>
<dbReference type="CDD" id="cd12231">
    <property type="entry name" value="RRM2_U2AF65"/>
    <property type="match status" value="1"/>
</dbReference>
<dbReference type="PANTHER" id="PTHR23139">
    <property type="entry name" value="RNA-BINDING PROTEIN"/>
    <property type="match status" value="1"/>
</dbReference>
<dbReference type="FunFam" id="3.30.70.330:FF:000097">
    <property type="entry name" value="U2 snRNP auxiliary factor large subunit"/>
    <property type="match status" value="1"/>
</dbReference>
<dbReference type="CDD" id="cd12230">
    <property type="entry name" value="RRM1_U2AF65"/>
    <property type="match status" value="1"/>
</dbReference>
<proteinExistence type="inferred from homology"/>
<feature type="domain" description="RRM" evidence="11">
    <location>
        <begin position="199"/>
        <end position="281"/>
    </location>
</feature>
<feature type="region of interest" description="Disordered" evidence="9">
    <location>
        <begin position="82"/>
        <end position="143"/>
    </location>
</feature>
<dbReference type="EMBL" id="SWLE01000008">
    <property type="protein sequence ID" value="TNM97158.1"/>
    <property type="molecule type" value="Genomic_DNA"/>
</dbReference>
<keyword evidence="5 8" id="KW-0508">mRNA splicing</keyword>
<evidence type="ECO:0000256" key="9">
    <source>
        <dbReference type="SAM" id="MobiDB-lite"/>
    </source>
</evidence>
<dbReference type="Gene3D" id="3.30.70.330">
    <property type="match status" value="3"/>
</dbReference>
<evidence type="ECO:0000256" key="3">
    <source>
        <dbReference type="ARBA" id="ARBA00022737"/>
    </source>
</evidence>
<dbReference type="GO" id="GO:0006397">
    <property type="term" value="P:mRNA processing"/>
    <property type="evidence" value="ECO:0007669"/>
    <property type="project" value="UniProtKB-KW"/>
</dbReference>
<dbReference type="InterPro" id="IPR035979">
    <property type="entry name" value="RBD_domain_sf"/>
</dbReference>
<dbReference type="NCBIfam" id="TIGR01642">
    <property type="entry name" value="U2AF_lg"/>
    <property type="match status" value="1"/>
</dbReference>
<keyword evidence="10" id="KW-1133">Transmembrane helix</keyword>
<keyword evidence="6 8" id="KW-0539">Nucleus</keyword>
<evidence type="ECO:0000256" key="7">
    <source>
        <dbReference type="PROSITE-ProRule" id="PRU00176"/>
    </source>
</evidence>
<dbReference type="SUPFAM" id="SSF54928">
    <property type="entry name" value="RNA-binding domain, RBD"/>
    <property type="match status" value="2"/>
</dbReference>
<dbReference type="PROSITE" id="PS50102">
    <property type="entry name" value="RRM"/>
    <property type="match status" value="2"/>
</dbReference>
<evidence type="ECO:0000256" key="10">
    <source>
        <dbReference type="SAM" id="Phobius"/>
    </source>
</evidence>
<comment type="similarity">
    <text evidence="8">Belongs to the splicing factor SR family.</text>
</comment>
<dbReference type="Pfam" id="PF00076">
    <property type="entry name" value="RRM_1"/>
    <property type="match status" value="2"/>
</dbReference>
<evidence type="ECO:0000259" key="11">
    <source>
        <dbReference type="PROSITE" id="PS50102"/>
    </source>
</evidence>
<protein>
    <recommendedName>
        <fullName evidence="8">Splicing factor U2AF subunit</fullName>
    </recommendedName>
    <alternativeName>
        <fullName evidence="8">U2 snRNP auxiliary factor large subunit</fullName>
    </alternativeName>
</protein>
<feature type="domain" description="RRM" evidence="11">
    <location>
        <begin position="310"/>
        <end position="388"/>
    </location>
</feature>
<feature type="transmembrane region" description="Helical" evidence="10">
    <location>
        <begin position="20"/>
        <end position="43"/>
    </location>
</feature>
<dbReference type="GO" id="GO:0003723">
    <property type="term" value="F:RNA binding"/>
    <property type="evidence" value="ECO:0007669"/>
    <property type="project" value="UniProtKB-UniRule"/>
</dbReference>
<comment type="caution">
    <text evidence="12">The sequence shown here is derived from an EMBL/GenBank/DDBJ whole genome shotgun (WGS) entry which is preliminary data.</text>
</comment>
<dbReference type="Proteomes" id="UP000516260">
    <property type="component" value="Chromosome 16"/>
</dbReference>
<keyword evidence="10" id="KW-0472">Membrane</keyword>
<evidence type="ECO:0000256" key="6">
    <source>
        <dbReference type="ARBA" id="ARBA00023242"/>
    </source>
</evidence>
<dbReference type="InterPro" id="IPR006529">
    <property type="entry name" value="U2AF_lg"/>
</dbReference>
<dbReference type="CDD" id="cd12232">
    <property type="entry name" value="RRM3_U2AF65"/>
    <property type="match status" value="1"/>
</dbReference>
<keyword evidence="2 8" id="KW-0507">mRNA processing</keyword>
<dbReference type="SMART" id="SM00360">
    <property type="entry name" value="RRM"/>
    <property type="match status" value="2"/>
</dbReference>
<evidence type="ECO:0000256" key="8">
    <source>
        <dbReference type="RuleBase" id="RU364135"/>
    </source>
</evidence>
<evidence type="ECO:0000256" key="2">
    <source>
        <dbReference type="ARBA" id="ARBA00022664"/>
    </source>
</evidence>
<dbReference type="GO" id="GO:0008380">
    <property type="term" value="P:RNA splicing"/>
    <property type="evidence" value="ECO:0007669"/>
    <property type="project" value="UniProtKB-KW"/>
</dbReference>
<sequence>MFLRTELTVRTPTLSCGRDTAGSILASLIICVIFDLSCLYICCYQLNCRLSPLGGSNGPLGGSNIPHFHLFFFSCQTQSSHSRSATSLQRERERHRRRSRSGSSACRGEKRRSRERRSSSREHRKRSHSPKRSRKKRGCRYWDVPPPGFEHVTPMQYKAMQAAGQIPTIALLATGAATGVAAAPTQVPVVGSQMTRQARRLYVGNIPFGVTEESMAEFFNAQMRLAGLSQAPSNPVLAVQINQDKNFAFLEFRSVDETTQAMAFDGIIFQGQSLKIRRPHDYRPLPGISEQPVFHVPAGVVSTVVPDSPHKLFIGGLPNYLNDDQVKELLTSFGPLKAFNLVKDSATSLSKGYAFCEYVDVSATDQAVAGLNGMQLGDKKLIVQRASVGAKNANPSAIIEAPVTLQVPGLQRLQNSGMPTEVLCLLNMVMPEELVDDDDYEEILEDVREECCKYGSVRSIEIPRPVDGVDVPGCGKVSVLRPRVGAAAGAHVLSSPPCPADIRGVRFRQRLSESHARAHRPQVCQQGGGDQILRPGPVPQTRVLRAFRTSLRTTRFRTCRGTSQMLQCLILVHRAGRFPEP</sequence>
<evidence type="ECO:0000313" key="12">
    <source>
        <dbReference type="EMBL" id="TNM97158.1"/>
    </source>
</evidence>
<name>A0A4Z2BZH7_9TELE</name>
<dbReference type="InterPro" id="IPR012677">
    <property type="entry name" value="Nucleotide-bd_a/b_plait_sf"/>
</dbReference>
<keyword evidence="13" id="KW-1185">Reference proteome</keyword>
<keyword evidence="10" id="KW-0812">Transmembrane</keyword>
<evidence type="ECO:0000313" key="13">
    <source>
        <dbReference type="Proteomes" id="UP000516260"/>
    </source>
</evidence>